<comment type="caution">
    <text evidence="2">The sequence shown here is derived from an EMBL/GenBank/DDBJ whole genome shotgun (WGS) entry which is preliminary data.</text>
</comment>
<feature type="domain" description="F-box" evidence="1">
    <location>
        <begin position="74"/>
        <end position="125"/>
    </location>
</feature>
<dbReference type="InterPro" id="IPR001810">
    <property type="entry name" value="F-box_dom"/>
</dbReference>
<dbReference type="PROSITE" id="PS50181">
    <property type="entry name" value="FBOX"/>
    <property type="match status" value="1"/>
</dbReference>
<organism evidence="2 3">
    <name type="scientific">Grifola frondosa</name>
    <name type="common">Maitake</name>
    <name type="synonym">Polyporus frondosus</name>
    <dbReference type="NCBI Taxonomy" id="5627"/>
    <lineage>
        <taxon>Eukaryota</taxon>
        <taxon>Fungi</taxon>
        <taxon>Dikarya</taxon>
        <taxon>Basidiomycota</taxon>
        <taxon>Agaricomycotina</taxon>
        <taxon>Agaricomycetes</taxon>
        <taxon>Polyporales</taxon>
        <taxon>Grifolaceae</taxon>
        <taxon>Grifola</taxon>
    </lineage>
</organism>
<dbReference type="OrthoDB" id="2800666at2759"/>
<protein>
    <recommendedName>
        <fullName evidence="1">F-box domain-containing protein</fullName>
    </recommendedName>
</protein>
<evidence type="ECO:0000313" key="3">
    <source>
        <dbReference type="Proteomes" id="UP000092993"/>
    </source>
</evidence>
<accession>A0A1C7LYE8</accession>
<reference evidence="2 3" key="1">
    <citation type="submission" date="2016-03" db="EMBL/GenBank/DDBJ databases">
        <title>Whole genome sequencing of Grifola frondosa 9006-11.</title>
        <authorList>
            <person name="Min B."/>
            <person name="Park H."/>
            <person name="Kim J.-G."/>
            <person name="Cho H."/>
            <person name="Oh Y.-L."/>
            <person name="Kong W.-S."/>
            <person name="Choi I.-G."/>
        </authorList>
    </citation>
    <scope>NUCLEOTIDE SEQUENCE [LARGE SCALE GENOMIC DNA]</scope>
    <source>
        <strain evidence="2 3">9006-11</strain>
    </source>
</reference>
<evidence type="ECO:0000259" key="1">
    <source>
        <dbReference type="PROSITE" id="PS50181"/>
    </source>
</evidence>
<dbReference type="EMBL" id="LUGG01000023">
    <property type="protein sequence ID" value="OBZ67854.1"/>
    <property type="molecule type" value="Genomic_DNA"/>
</dbReference>
<dbReference type="PANTHER" id="PTHR38926">
    <property type="entry name" value="F-BOX DOMAIN CONTAINING PROTEIN, EXPRESSED"/>
    <property type="match status" value="1"/>
</dbReference>
<dbReference type="STRING" id="5627.A0A1C7LYE8"/>
<keyword evidence="3" id="KW-1185">Reference proteome</keyword>
<gene>
    <name evidence="2" type="ORF">A0H81_12253</name>
</gene>
<dbReference type="Gene3D" id="1.20.1280.50">
    <property type="match status" value="1"/>
</dbReference>
<dbReference type="SUPFAM" id="SSF81383">
    <property type="entry name" value="F-box domain"/>
    <property type="match status" value="1"/>
</dbReference>
<dbReference type="InterPro" id="IPR036047">
    <property type="entry name" value="F-box-like_dom_sf"/>
</dbReference>
<dbReference type="SUPFAM" id="SSF52047">
    <property type="entry name" value="RNI-like"/>
    <property type="match status" value="1"/>
</dbReference>
<dbReference type="Pfam" id="PF12937">
    <property type="entry name" value="F-box-like"/>
    <property type="match status" value="1"/>
</dbReference>
<name>A0A1C7LYE8_GRIFR</name>
<evidence type="ECO:0000313" key="2">
    <source>
        <dbReference type="EMBL" id="OBZ67854.1"/>
    </source>
</evidence>
<dbReference type="AlphaFoldDB" id="A0A1C7LYE8"/>
<proteinExistence type="predicted"/>
<dbReference type="PANTHER" id="PTHR38926:SF5">
    <property type="entry name" value="F-BOX AND LEUCINE-RICH REPEAT PROTEIN 6"/>
    <property type="match status" value="1"/>
</dbReference>
<sequence>MLIGFECSPVMNPEEFIVAQYWDGLDEIGLSSCRGAKTAKELLEAVDAKKRDYERAICSLNDSITRLHRFRNTVVSVYRLPPELLVEIFWNLAQTFNNKNIIAVSHVCQRWRTIAVDSAKLWSFVSMNSTPQVTEFFRRSHPVLVHVSIWRYIEDGTLVSGIVEVLEPHISRLRSVHITMSTAVEIQYIMNNLDCSVLQEISLRLDTYLVSGSEIVFRSPLPALRSLTLARINVSCMKKNCPRNLVHFELISQPGESMPHPWTLLRIFEQNQALETVKVQALSPDLSNAPTGSSFSQKVELPHLSLLSVQNVLQRDMRTLLALLSLPANLRMQLSIFVHDDFVSEPLFSKDTTSLPSLADLRVLEVLQSHKQPESEPANPKEPNVLIRGQRPGEALFGEPDFTLGLIEAKQSCVPALRGWFDLSHIELLVLSGWKLHTDMDDWIRLMGELWKLQTLRLVDIREETLIELLRALSVSRPPNLGELHDVMICPELSRLEVASMKLGDFGAFELMKWVMYRSSCGARLQSLELLGVRGSMWQDSLKHLNPYCDKVYVNE</sequence>
<dbReference type="OMA" id="GLWTHIA"/>
<dbReference type="Proteomes" id="UP000092993">
    <property type="component" value="Unassembled WGS sequence"/>
</dbReference>